<keyword evidence="2" id="KW-1185">Reference proteome</keyword>
<accession>A0ACC0GFZ7</accession>
<comment type="caution">
    <text evidence="1">The sequence shown here is derived from an EMBL/GenBank/DDBJ whole genome shotgun (WGS) entry which is preliminary data.</text>
</comment>
<protein>
    <submittedName>
        <fullName evidence="1">Ankyrin repeat-containing protein NPR4</fullName>
    </submittedName>
</protein>
<gene>
    <name evidence="1" type="ORF">LOK49_LG09G00239</name>
</gene>
<dbReference type="Proteomes" id="UP001060215">
    <property type="component" value="Chromosome 8"/>
</dbReference>
<sequence>MAHPTKNERHIKNRELYRALLSGNENRVIELCKQVQNGPLHELTIHHDTVLHMATYGKQDELVLSLLREVPETENHMFLAAKNDIGNTILHDAATSNKLIPATQEMLRRVPALLHERNRIGETALARAARYGKMEMFKFLDCEVKRTFMSDGKEEDGEEGHIDFYRREDKSTILHGAVYSEHFGVSTEEASTTEEGESCFKVPLWEAIRGKNQKYQSAVRLAKFLIERDTSWEATETVLSTGISKTHKYGVASISSIQSVGKEHKTETSHVTNKPNTAETALFLATKSGILEIVEEILDVYPQAVEHIDDEGRSILHVAIKYRQIHIFDFVEKMEIPMRRLIRKIDNDGNSILHMIGRKPNDHFDEDMRSPALILQEDLLLFERVKKISTIHFTRHFNKKGQTADTVFAENNIEHRTEAKEWLKRTSENCSIVAVLISTVAFAAAYTVPGGPNQSTGYPLLLDQPFFVIFALTDVLSLTFALTSVITFLSILTSSFRLSDFKQSLPQKLMLGITLLILSVSMMMLAFAATVILLIRNKQQWTRIALYSVAFFPVSIFALTYLPLYTQLMKSFAYTLKKIGVAFPMFNCGILRSWVDKSFRPVQ</sequence>
<evidence type="ECO:0000313" key="2">
    <source>
        <dbReference type="Proteomes" id="UP001060215"/>
    </source>
</evidence>
<proteinExistence type="predicted"/>
<name>A0ACC0GFZ7_9ERIC</name>
<reference evidence="1 2" key="1">
    <citation type="journal article" date="2022" name="Plant J.">
        <title>Chromosome-level genome of Camellia lanceoleosa provides a valuable resource for understanding genome evolution and self-incompatibility.</title>
        <authorList>
            <person name="Gong W."/>
            <person name="Xiao S."/>
            <person name="Wang L."/>
            <person name="Liao Z."/>
            <person name="Chang Y."/>
            <person name="Mo W."/>
            <person name="Hu G."/>
            <person name="Li W."/>
            <person name="Zhao G."/>
            <person name="Zhu H."/>
            <person name="Hu X."/>
            <person name="Ji K."/>
            <person name="Xiang X."/>
            <person name="Song Q."/>
            <person name="Yuan D."/>
            <person name="Jin S."/>
            <person name="Zhang L."/>
        </authorList>
    </citation>
    <scope>NUCLEOTIDE SEQUENCE [LARGE SCALE GENOMIC DNA]</scope>
    <source>
        <strain evidence="1">SQ_2022a</strain>
    </source>
</reference>
<evidence type="ECO:0000313" key="1">
    <source>
        <dbReference type="EMBL" id="KAI7999879.1"/>
    </source>
</evidence>
<organism evidence="1 2">
    <name type="scientific">Camellia lanceoleosa</name>
    <dbReference type="NCBI Taxonomy" id="1840588"/>
    <lineage>
        <taxon>Eukaryota</taxon>
        <taxon>Viridiplantae</taxon>
        <taxon>Streptophyta</taxon>
        <taxon>Embryophyta</taxon>
        <taxon>Tracheophyta</taxon>
        <taxon>Spermatophyta</taxon>
        <taxon>Magnoliopsida</taxon>
        <taxon>eudicotyledons</taxon>
        <taxon>Gunneridae</taxon>
        <taxon>Pentapetalae</taxon>
        <taxon>asterids</taxon>
        <taxon>Ericales</taxon>
        <taxon>Theaceae</taxon>
        <taxon>Camellia</taxon>
    </lineage>
</organism>
<dbReference type="EMBL" id="CM045765">
    <property type="protein sequence ID" value="KAI7999879.1"/>
    <property type="molecule type" value="Genomic_DNA"/>
</dbReference>